<feature type="compositionally biased region" description="Polar residues" evidence="1">
    <location>
        <begin position="1"/>
        <end position="12"/>
    </location>
</feature>
<keyword evidence="2" id="KW-1133">Transmembrane helix</keyword>
<evidence type="ECO:0000256" key="1">
    <source>
        <dbReference type="SAM" id="MobiDB-lite"/>
    </source>
</evidence>
<proteinExistence type="predicted"/>
<dbReference type="KEGG" id="pbk:Back11_30940"/>
<sequence length="141" mass="15786">MNATTIESSTPSGYERQPRKSKPSISLFLSIWIILIAAGVLGTIWYTGKMKEQLATQISKQTAQQIAILQTNYETQIKQLETNFTSEIGKVQGKVDALNELLEFSKDNASSKTDNSNKLYSQISEVKKQLDELKKSLDVLK</sequence>
<name>A0A3G9JFL1_9BACL</name>
<feature type="region of interest" description="Disordered" evidence="1">
    <location>
        <begin position="1"/>
        <end position="20"/>
    </location>
</feature>
<evidence type="ECO:0000256" key="2">
    <source>
        <dbReference type="SAM" id="Phobius"/>
    </source>
</evidence>
<gene>
    <name evidence="3" type="ORF">Back11_30940</name>
</gene>
<feature type="transmembrane region" description="Helical" evidence="2">
    <location>
        <begin position="25"/>
        <end position="46"/>
    </location>
</feature>
<dbReference type="EMBL" id="AP019308">
    <property type="protein sequence ID" value="BBH21749.1"/>
    <property type="molecule type" value="Genomic_DNA"/>
</dbReference>
<evidence type="ECO:0000313" key="4">
    <source>
        <dbReference type="Proteomes" id="UP000275368"/>
    </source>
</evidence>
<dbReference type="AlphaFoldDB" id="A0A3G9JFL1"/>
<keyword evidence="4" id="KW-1185">Reference proteome</keyword>
<reference evidence="3 4" key="1">
    <citation type="submission" date="2018-11" db="EMBL/GenBank/DDBJ databases">
        <title>Complete genome sequence of Paenibacillus baekrokdamisoli strain KCTC 33723.</title>
        <authorList>
            <person name="Kang S.W."/>
            <person name="Lee K.C."/>
            <person name="Kim K.K."/>
            <person name="Kim J.S."/>
            <person name="Kim D.S."/>
            <person name="Ko S.H."/>
            <person name="Yang S.H."/>
            <person name="Lee J.S."/>
        </authorList>
    </citation>
    <scope>NUCLEOTIDE SEQUENCE [LARGE SCALE GENOMIC DNA]</scope>
    <source>
        <strain evidence="3 4">KCTC 33723</strain>
    </source>
</reference>
<keyword evidence="2" id="KW-0472">Membrane</keyword>
<keyword evidence="2" id="KW-0812">Transmembrane</keyword>
<dbReference type="Proteomes" id="UP000275368">
    <property type="component" value="Chromosome"/>
</dbReference>
<dbReference type="OrthoDB" id="2660861at2"/>
<organism evidence="3 4">
    <name type="scientific">Paenibacillus baekrokdamisoli</name>
    <dbReference type="NCBI Taxonomy" id="1712516"/>
    <lineage>
        <taxon>Bacteria</taxon>
        <taxon>Bacillati</taxon>
        <taxon>Bacillota</taxon>
        <taxon>Bacilli</taxon>
        <taxon>Bacillales</taxon>
        <taxon>Paenibacillaceae</taxon>
        <taxon>Paenibacillus</taxon>
    </lineage>
</organism>
<dbReference type="RefSeq" id="WP_125658726.1">
    <property type="nucleotide sequence ID" value="NZ_AP019308.1"/>
</dbReference>
<accession>A0A3G9JFL1</accession>
<protein>
    <submittedName>
        <fullName evidence="3">Uncharacterized protein</fullName>
    </submittedName>
</protein>
<evidence type="ECO:0000313" key="3">
    <source>
        <dbReference type="EMBL" id="BBH21749.1"/>
    </source>
</evidence>